<dbReference type="OrthoDB" id="18566at10239"/>
<dbReference type="GeneID" id="18560178"/>
<feature type="region of interest" description="Disordered" evidence="1">
    <location>
        <begin position="119"/>
        <end position="142"/>
    </location>
</feature>
<gene>
    <name evidence="2" type="ORF">PX29p254</name>
</gene>
<dbReference type="RefSeq" id="YP_009011683.1">
    <property type="nucleotide sequence ID" value="NC_023688.1"/>
</dbReference>
<evidence type="ECO:0000256" key="1">
    <source>
        <dbReference type="SAM" id="MobiDB-lite"/>
    </source>
</evidence>
<protein>
    <submittedName>
        <fullName evidence="2">Uncharacterized protein</fullName>
    </submittedName>
</protein>
<reference evidence="2 3" key="1">
    <citation type="journal article" date="2010" name="Virol. J.">
        <title>Genomes of the T4-related bacteriophages as windows on microbial genome evolution.</title>
        <authorList>
            <person name="Petrov V.M."/>
            <person name="Ratnayaka S."/>
            <person name="Nolan J.M."/>
            <person name="Miller E.S."/>
            <person name="Karam J.D."/>
        </authorList>
    </citation>
    <scope>NUCLEOTIDE SEQUENCE [LARGE SCALE GENOMIC DNA]</scope>
</reference>
<accession>E5DQI7</accession>
<dbReference type="KEGG" id="vg:18560178"/>
<sequence length="142" mass="15778">MAKKSRRGKGHFAIYKATGLFAKNKARDIERHVAANPTDEVAKVALTKIPAKSSRWGYTGPVNPKKGAKDSRLDVALTRAVRKAERVYKFVKDADAVVLGKQNRIVDAETQRVEFKFKRHAPRPTGAATTAPVEKKKVRRGK</sequence>
<proteinExistence type="predicted"/>
<feature type="compositionally biased region" description="Low complexity" evidence="1">
    <location>
        <begin position="123"/>
        <end position="132"/>
    </location>
</feature>
<name>E5DQI7_9CAUD</name>
<organism evidence="2 3">
    <name type="scientific">Aeromonas phage PX29</name>
    <dbReference type="NCBI Taxonomy" id="926067"/>
    <lineage>
        <taxon>Viruses</taxon>
        <taxon>Duplodnaviria</taxon>
        <taxon>Heunggongvirae</taxon>
        <taxon>Uroviricota</taxon>
        <taxon>Caudoviricetes</taxon>
        <taxon>Pantevenvirales</taxon>
        <taxon>Straboviridae</taxon>
        <taxon>Angelvirus</taxon>
        <taxon>Angelvirus px29</taxon>
    </lineage>
</organism>
<keyword evidence="3" id="KW-1185">Reference proteome</keyword>
<evidence type="ECO:0000313" key="2">
    <source>
        <dbReference type="EMBL" id="ADQ52973.1"/>
    </source>
</evidence>
<evidence type="ECO:0000313" key="3">
    <source>
        <dbReference type="Proteomes" id="UP000008726"/>
    </source>
</evidence>
<dbReference type="Proteomes" id="UP000008726">
    <property type="component" value="Segment"/>
</dbReference>
<dbReference type="EMBL" id="GU396103">
    <property type="protein sequence ID" value="ADQ52973.1"/>
    <property type="molecule type" value="Genomic_DNA"/>
</dbReference>